<evidence type="ECO:0000313" key="2">
    <source>
        <dbReference type="EMBL" id="GAQ84828.1"/>
    </source>
</evidence>
<dbReference type="PANTHER" id="PTHR28062:SF1">
    <property type="entry name" value="TRANSMEMBRANE PROTEIN"/>
    <property type="match status" value="1"/>
</dbReference>
<feature type="region of interest" description="Disordered" evidence="1">
    <location>
        <begin position="200"/>
        <end position="233"/>
    </location>
</feature>
<dbReference type="GO" id="GO:0005743">
    <property type="term" value="C:mitochondrial inner membrane"/>
    <property type="evidence" value="ECO:0000318"/>
    <property type="project" value="GO_Central"/>
</dbReference>
<dbReference type="Proteomes" id="UP000054558">
    <property type="component" value="Unassembled WGS sequence"/>
</dbReference>
<dbReference type="EMBL" id="DF237157">
    <property type="protein sequence ID" value="GAQ84828.1"/>
    <property type="molecule type" value="Genomic_DNA"/>
</dbReference>
<dbReference type="AlphaFoldDB" id="A0A1Y1I9R6"/>
<name>A0A1Y1I9R6_KLENI</name>
<organism evidence="2 3">
    <name type="scientific">Klebsormidium nitens</name>
    <name type="common">Green alga</name>
    <name type="synonym">Ulothrix nitens</name>
    <dbReference type="NCBI Taxonomy" id="105231"/>
    <lineage>
        <taxon>Eukaryota</taxon>
        <taxon>Viridiplantae</taxon>
        <taxon>Streptophyta</taxon>
        <taxon>Klebsormidiophyceae</taxon>
        <taxon>Klebsormidiales</taxon>
        <taxon>Klebsormidiaceae</taxon>
        <taxon>Klebsormidium</taxon>
    </lineage>
</organism>
<dbReference type="Pfam" id="PF10173">
    <property type="entry name" value="Mit_KHE1"/>
    <property type="match status" value="1"/>
</dbReference>
<feature type="compositionally biased region" description="Low complexity" evidence="1">
    <location>
        <begin position="217"/>
        <end position="232"/>
    </location>
</feature>
<dbReference type="InterPro" id="IPR018786">
    <property type="entry name" value="Mit_KHE1"/>
</dbReference>
<feature type="compositionally biased region" description="Basic and acidic residues" evidence="1">
    <location>
        <begin position="207"/>
        <end position="216"/>
    </location>
</feature>
<dbReference type="GO" id="GO:1902600">
    <property type="term" value="P:proton transmembrane transport"/>
    <property type="evidence" value="ECO:0000318"/>
    <property type="project" value="GO_Central"/>
</dbReference>
<accession>A0A1Y1I9R6</accession>
<feature type="region of interest" description="Disordered" evidence="1">
    <location>
        <begin position="271"/>
        <end position="305"/>
    </location>
</feature>
<dbReference type="PANTHER" id="PTHR28062">
    <property type="entry name" value="K+-H+ EXCHANGE-LIKE PROTEIN"/>
    <property type="match status" value="1"/>
</dbReference>
<evidence type="ECO:0000313" key="3">
    <source>
        <dbReference type="Proteomes" id="UP000054558"/>
    </source>
</evidence>
<reference evidence="2 3" key="1">
    <citation type="journal article" date="2014" name="Nat. Commun.">
        <title>Klebsormidium flaccidum genome reveals primary factors for plant terrestrial adaptation.</title>
        <authorList>
            <person name="Hori K."/>
            <person name="Maruyama F."/>
            <person name="Fujisawa T."/>
            <person name="Togashi T."/>
            <person name="Yamamoto N."/>
            <person name="Seo M."/>
            <person name="Sato S."/>
            <person name="Yamada T."/>
            <person name="Mori H."/>
            <person name="Tajima N."/>
            <person name="Moriyama T."/>
            <person name="Ikeuchi M."/>
            <person name="Watanabe M."/>
            <person name="Wada H."/>
            <person name="Kobayashi K."/>
            <person name="Saito M."/>
            <person name="Masuda T."/>
            <person name="Sasaki-Sekimoto Y."/>
            <person name="Mashiguchi K."/>
            <person name="Awai K."/>
            <person name="Shimojima M."/>
            <person name="Masuda S."/>
            <person name="Iwai M."/>
            <person name="Nobusawa T."/>
            <person name="Narise T."/>
            <person name="Kondo S."/>
            <person name="Saito H."/>
            <person name="Sato R."/>
            <person name="Murakawa M."/>
            <person name="Ihara Y."/>
            <person name="Oshima-Yamada Y."/>
            <person name="Ohtaka K."/>
            <person name="Satoh M."/>
            <person name="Sonobe K."/>
            <person name="Ishii M."/>
            <person name="Ohtani R."/>
            <person name="Kanamori-Sato M."/>
            <person name="Honoki R."/>
            <person name="Miyazaki D."/>
            <person name="Mochizuki H."/>
            <person name="Umetsu J."/>
            <person name="Higashi K."/>
            <person name="Shibata D."/>
            <person name="Kamiya Y."/>
            <person name="Sato N."/>
            <person name="Nakamura Y."/>
            <person name="Tabata S."/>
            <person name="Ida S."/>
            <person name="Kurokawa K."/>
            <person name="Ohta H."/>
        </authorList>
    </citation>
    <scope>NUCLEOTIDE SEQUENCE [LARGE SCALE GENOMIC DNA]</scope>
    <source>
        <strain evidence="2 3">NIES-2285</strain>
    </source>
</reference>
<dbReference type="OrthoDB" id="5562676at2759"/>
<sequence>MAGSVPRSLQILALPIKNRVWAFHASSPAVPGSATAGGLSFAGLWQSLKQAQSTQERADLLDEWGTQKAQNQWAALEKAPPESFKARIARWGNALMRQAHPGEQFLKSIPRDVGIVEVVYPMGLNPTLVRRRVRLLARRGQEYHRCWTYLTAAALPLSSILSILPLPNLVLFYNLFRAHANWHAWKGGDHLMKALEHTAPVEASESGEERGRESEAVRIPSEPSPSNTSSVSKTAGLLSQECNNSTGKPDQNGTRPDLKILGDANVAFSRSDAVSSEGDDSDGVPSTPDTSLDGSDGKNGAQASEAAEVVRNLRFGRMIFRPSKSLAELAPTLVDARGIPVLASLSEERIARICKDLGLEETLILRWRDVAKATAP</sequence>
<proteinExistence type="predicted"/>
<keyword evidence="3" id="KW-1185">Reference proteome</keyword>
<protein>
    <submittedName>
        <fullName evidence="2">Uncharacterized protein</fullName>
    </submittedName>
</protein>
<gene>
    <name evidence="2" type="ORF">KFL_002080050</name>
</gene>
<dbReference type="GO" id="GO:0006813">
    <property type="term" value="P:potassium ion transport"/>
    <property type="evidence" value="ECO:0000318"/>
    <property type="project" value="GO_Central"/>
</dbReference>
<evidence type="ECO:0000256" key="1">
    <source>
        <dbReference type="SAM" id="MobiDB-lite"/>
    </source>
</evidence>